<organism evidence="1">
    <name type="scientific">Timema tahoe</name>
    <dbReference type="NCBI Taxonomy" id="61484"/>
    <lineage>
        <taxon>Eukaryota</taxon>
        <taxon>Metazoa</taxon>
        <taxon>Ecdysozoa</taxon>
        <taxon>Arthropoda</taxon>
        <taxon>Hexapoda</taxon>
        <taxon>Insecta</taxon>
        <taxon>Pterygota</taxon>
        <taxon>Neoptera</taxon>
        <taxon>Polyneoptera</taxon>
        <taxon>Phasmatodea</taxon>
        <taxon>Timematodea</taxon>
        <taxon>Timematoidea</taxon>
        <taxon>Timematidae</taxon>
        <taxon>Timema</taxon>
    </lineage>
</organism>
<name>A0A7R9NZL3_9NEOP</name>
<dbReference type="EMBL" id="OE005404">
    <property type="protein sequence ID" value="CAD7461942.1"/>
    <property type="molecule type" value="Genomic_DNA"/>
</dbReference>
<evidence type="ECO:0000313" key="1">
    <source>
        <dbReference type="EMBL" id="CAD7461942.1"/>
    </source>
</evidence>
<gene>
    <name evidence="1" type="ORF">TTEB3V08_LOCUS9845</name>
</gene>
<sequence length="163" mass="17543">MAGPTQLPASARRQQMDGQLYCPAPAHNNNSADLDTGQPSDKFKIRVLAALNDADRRQSALSVSISSGQESHAVLRELNCYIPEISSRGGGKVPRPQQMGHQPTPHLESPYGRPCCCTCVKVLRAKCILSYVVCNSLGATLVSSEFRPRPNEVTTAQRAVAGL</sequence>
<protein>
    <submittedName>
        <fullName evidence="1">Uncharacterized protein</fullName>
    </submittedName>
</protein>
<reference evidence="1" key="1">
    <citation type="submission" date="2020-11" db="EMBL/GenBank/DDBJ databases">
        <authorList>
            <person name="Tran Van P."/>
        </authorList>
    </citation>
    <scope>NUCLEOTIDE SEQUENCE</scope>
</reference>
<accession>A0A7R9NZL3</accession>
<proteinExistence type="predicted"/>
<dbReference type="AlphaFoldDB" id="A0A7R9NZL3"/>